<evidence type="ECO:0008006" key="4">
    <source>
        <dbReference type="Google" id="ProtNLM"/>
    </source>
</evidence>
<organism evidence="2 3">
    <name type="scientific">Thioclava kandeliae</name>
    <dbReference type="NCBI Taxonomy" id="3070818"/>
    <lineage>
        <taxon>Bacteria</taxon>
        <taxon>Pseudomonadati</taxon>
        <taxon>Pseudomonadota</taxon>
        <taxon>Alphaproteobacteria</taxon>
        <taxon>Rhodobacterales</taxon>
        <taxon>Paracoccaceae</taxon>
        <taxon>Thioclava</taxon>
    </lineage>
</organism>
<evidence type="ECO:0000313" key="2">
    <source>
        <dbReference type="EMBL" id="MER5171578.1"/>
    </source>
</evidence>
<proteinExistence type="predicted"/>
<evidence type="ECO:0000313" key="3">
    <source>
        <dbReference type="Proteomes" id="UP001438953"/>
    </source>
</evidence>
<sequence length="98" mass="10696">MFTKPIEYWAVLMGMVIYVATRDAEREPLLKRLAKTAASAFLTVGLSPSVAPYVRGSEVLAAVAIMSLGLIVLDVLTALVQDREFIKEMIRKKLGGGK</sequence>
<keyword evidence="1" id="KW-0812">Transmembrane</keyword>
<gene>
    <name evidence="2" type="ORF">VSX56_07295</name>
</gene>
<reference evidence="2 3" key="1">
    <citation type="submission" date="2024-06" db="EMBL/GenBank/DDBJ databases">
        <title>Thioclava kandeliae sp. nov. from a rhizosphere soil sample of Kandelia candel in a mangrove.</title>
        <authorList>
            <person name="Mu T."/>
        </authorList>
    </citation>
    <scope>NUCLEOTIDE SEQUENCE [LARGE SCALE GENOMIC DNA]</scope>
    <source>
        <strain evidence="2 3">CPCC 100088</strain>
    </source>
</reference>
<accession>A0ABV1SFA4</accession>
<protein>
    <recommendedName>
        <fullName evidence="4">Holin</fullName>
    </recommendedName>
</protein>
<dbReference type="RefSeq" id="WP_350936003.1">
    <property type="nucleotide sequence ID" value="NZ_JAYWLC010000004.1"/>
</dbReference>
<comment type="caution">
    <text evidence="2">The sequence shown here is derived from an EMBL/GenBank/DDBJ whole genome shotgun (WGS) entry which is preliminary data.</text>
</comment>
<name>A0ABV1SFA4_9RHOB</name>
<keyword evidence="1" id="KW-1133">Transmembrane helix</keyword>
<evidence type="ECO:0000256" key="1">
    <source>
        <dbReference type="SAM" id="Phobius"/>
    </source>
</evidence>
<dbReference type="Proteomes" id="UP001438953">
    <property type="component" value="Unassembled WGS sequence"/>
</dbReference>
<keyword evidence="3" id="KW-1185">Reference proteome</keyword>
<feature type="transmembrane region" description="Helical" evidence="1">
    <location>
        <begin position="60"/>
        <end position="80"/>
    </location>
</feature>
<dbReference type="EMBL" id="JAYWLC010000004">
    <property type="protein sequence ID" value="MER5171578.1"/>
    <property type="molecule type" value="Genomic_DNA"/>
</dbReference>
<keyword evidence="1" id="KW-0472">Membrane</keyword>